<dbReference type="RefSeq" id="WP_120712942.1">
    <property type="nucleotide sequence ID" value="NZ_RBCJ01000003.1"/>
</dbReference>
<dbReference type="Proteomes" id="UP000276603">
    <property type="component" value="Unassembled WGS sequence"/>
</dbReference>
<keyword evidence="2" id="KW-1185">Reference proteome</keyword>
<reference evidence="1 2" key="1">
    <citation type="submission" date="2018-10" db="EMBL/GenBank/DDBJ databases">
        <title>Ulvibacterium marinum gen. nov., sp. nov., a novel marine bacterium of the family Flavobacteriaceae, isolated from a culture of the green alga Ulva prolifera.</title>
        <authorList>
            <person name="Zhang Z."/>
        </authorList>
    </citation>
    <scope>NUCLEOTIDE SEQUENCE [LARGE SCALE GENOMIC DNA]</scope>
    <source>
        <strain evidence="1 2">CCMM003</strain>
    </source>
</reference>
<name>A0A3B0C2B3_9FLAO</name>
<comment type="caution">
    <text evidence="1">The sequence shown here is derived from an EMBL/GenBank/DDBJ whole genome shotgun (WGS) entry which is preliminary data.</text>
</comment>
<dbReference type="EMBL" id="RBCJ01000003">
    <property type="protein sequence ID" value="RKN80133.1"/>
    <property type="molecule type" value="Genomic_DNA"/>
</dbReference>
<protein>
    <submittedName>
        <fullName evidence="1">DUF3291 domain-containing protein</fullName>
    </submittedName>
</protein>
<dbReference type="CDD" id="cd21650">
    <property type="entry name" value="CrtA-like"/>
    <property type="match status" value="1"/>
</dbReference>
<accession>A0A3B0C2B3</accession>
<dbReference type="AlphaFoldDB" id="A0A3B0C2B3"/>
<proteinExistence type="predicted"/>
<dbReference type="OrthoDB" id="1122317at2"/>
<gene>
    <name evidence="1" type="ORF">D7Z94_18000</name>
</gene>
<evidence type="ECO:0000313" key="2">
    <source>
        <dbReference type="Proteomes" id="UP000276603"/>
    </source>
</evidence>
<organism evidence="1 2">
    <name type="scientific">Ulvibacterium marinum</name>
    <dbReference type="NCBI Taxonomy" id="2419782"/>
    <lineage>
        <taxon>Bacteria</taxon>
        <taxon>Pseudomonadati</taxon>
        <taxon>Bacteroidota</taxon>
        <taxon>Flavobacteriia</taxon>
        <taxon>Flavobacteriales</taxon>
        <taxon>Flavobacteriaceae</taxon>
        <taxon>Ulvibacterium</taxon>
    </lineage>
</organism>
<dbReference type="InterPro" id="IPR049574">
    <property type="entry name" value="CrtA-like"/>
</dbReference>
<evidence type="ECO:0000313" key="1">
    <source>
        <dbReference type="EMBL" id="RKN80133.1"/>
    </source>
</evidence>
<sequence>MGTDQITTLTFFRYSGIRQRLWAFWMMQFAHGPLSHTQGLQFYKLLGSGKVGFNPLPDWSVYSLLQVWENEEMANSFFETSGLMKRYRRKSSEQWILYMGNISAKGEWSGSNPFNESSKLNNDNPYISVITRATIKLKWLVRFWKYVPTSQQPLVNNKGLIFTKGIGEVPFTQMATFSIWKDKASLMDFAYRSNAHSKAIEKTRQLNWYREEMFCRFQPYRSVGTWNGKNPLPELNTYLK</sequence>